<proteinExistence type="inferred from homology"/>
<feature type="active site" evidence="5">
    <location>
        <position position="287"/>
    </location>
</feature>
<dbReference type="CDD" id="cd09020">
    <property type="entry name" value="D-hex-6-P-epi_like"/>
    <property type="match status" value="1"/>
</dbReference>
<protein>
    <recommendedName>
        <fullName evidence="4">Putative glucose-6-phosphate 1-epimerase</fullName>
        <ecNumber evidence="4">5.1.3.15</ecNumber>
    </recommendedName>
</protein>
<dbReference type="InterPro" id="IPR008183">
    <property type="entry name" value="Aldose_1/G6P_1-epimerase"/>
</dbReference>
<dbReference type="InterPro" id="IPR011013">
    <property type="entry name" value="Gal_mutarotase_sf_dom"/>
</dbReference>
<evidence type="ECO:0000256" key="5">
    <source>
        <dbReference type="PIRSR" id="PIRSR016020-1"/>
    </source>
</evidence>
<evidence type="ECO:0000256" key="4">
    <source>
        <dbReference type="PIRNR" id="PIRNR016020"/>
    </source>
</evidence>
<dbReference type="EC" id="5.1.3.15" evidence="4"/>
<keyword evidence="7" id="KW-1185">Reference proteome</keyword>
<evidence type="ECO:0000256" key="1">
    <source>
        <dbReference type="ARBA" id="ARBA00001096"/>
    </source>
</evidence>
<dbReference type="PANTHER" id="PTHR11122">
    <property type="entry name" value="APOSPORY-ASSOCIATED PROTEIN C-RELATED"/>
    <property type="match status" value="1"/>
</dbReference>
<name>A0A2A9EGR2_9MICO</name>
<evidence type="ECO:0000256" key="3">
    <source>
        <dbReference type="ARBA" id="ARBA00023235"/>
    </source>
</evidence>
<dbReference type="InterPro" id="IPR025532">
    <property type="entry name" value="G6P_1-epimerase"/>
</dbReference>
<comment type="similarity">
    <text evidence="2 4">Belongs to the glucose-6-phosphate 1-epimerase family.</text>
</comment>
<gene>
    <name evidence="6" type="ORF">ATJ97_0730</name>
</gene>
<dbReference type="PANTHER" id="PTHR11122:SF13">
    <property type="entry name" value="GLUCOSE-6-PHOSPHATE 1-EPIMERASE"/>
    <property type="match status" value="1"/>
</dbReference>
<dbReference type="GO" id="GO:0030246">
    <property type="term" value="F:carbohydrate binding"/>
    <property type="evidence" value="ECO:0007669"/>
    <property type="project" value="UniProtKB-UniRule"/>
</dbReference>
<evidence type="ECO:0000256" key="2">
    <source>
        <dbReference type="ARBA" id="ARBA00005866"/>
    </source>
</evidence>
<dbReference type="EMBL" id="PDJI01000004">
    <property type="protein sequence ID" value="PFG38257.1"/>
    <property type="molecule type" value="Genomic_DNA"/>
</dbReference>
<dbReference type="AlphaFoldDB" id="A0A2A9EGR2"/>
<comment type="catalytic activity">
    <reaction evidence="1">
        <text>alpha-D-glucose 6-phosphate = beta-D-glucose 6-phosphate</text>
        <dbReference type="Rhea" id="RHEA:16249"/>
        <dbReference type="ChEBI" id="CHEBI:58225"/>
        <dbReference type="ChEBI" id="CHEBI:58247"/>
        <dbReference type="EC" id="5.1.3.15"/>
    </reaction>
</comment>
<dbReference type="GO" id="GO:0047938">
    <property type="term" value="F:glucose-6-phosphate 1-epimerase activity"/>
    <property type="evidence" value="ECO:0007669"/>
    <property type="project" value="UniProtKB-UniRule"/>
</dbReference>
<evidence type="ECO:0000313" key="6">
    <source>
        <dbReference type="EMBL" id="PFG38257.1"/>
    </source>
</evidence>
<organism evidence="6 7">
    <name type="scientific">Georgenia soli</name>
    <dbReference type="NCBI Taxonomy" id="638953"/>
    <lineage>
        <taxon>Bacteria</taxon>
        <taxon>Bacillati</taxon>
        <taxon>Actinomycetota</taxon>
        <taxon>Actinomycetes</taxon>
        <taxon>Micrococcales</taxon>
        <taxon>Bogoriellaceae</taxon>
        <taxon>Georgenia</taxon>
    </lineage>
</organism>
<dbReference type="Proteomes" id="UP000222106">
    <property type="component" value="Unassembled WGS sequence"/>
</dbReference>
<dbReference type="Pfam" id="PF01263">
    <property type="entry name" value="Aldose_epim"/>
    <property type="match status" value="1"/>
</dbReference>
<dbReference type="PIRSF" id="PIRSF016020">
    <property type="entry name" value="PHexose_mutarotase"/>
    <property type="match status" value="1"/>
</dbReference>
<comment type="caution">
    <text evidence="6">The sequence shown here is derived from an EMBL/GenBank/DDBJ whole genome shotgun (WGS) entry which is preliminary data.</text>
</comment>
<dbReference type="GO" id="GO:0005975">
    <property type="term" value="P:carbohydrate metabolic process"/>
    <property type="evidence" value="ECO:0007669"/>
    <property type="project" value="InterPro"/>
</dbReference>
<accession>A0A2A9EGR2</accession>
<reference evidence="6 7" key="1">
    <citation type="submission" date="2017-10" db="EMBL/GenBank/DDBJ databases">
        <title>Sequencing the genomes of 1000 actinobacteria strains.</title>
        <authorList>
            <person name="Klenk H.-P."/>
        </authorList>
    </citation>
    <scope>NUCLEOTIDE SEQUENCE [LARGE SCALE GENOMIC DNA]</scope>
    <source>
        <strain evidence="6 7">DSM 21838</strain>
    </source>
</reference>
<keyword evidence="3 4" id="KW-0413">Isomerase</keyword>
<dbReference type="InterPro" id="IPR014718">
    <property type="entry name" value="GH-type_carb-bd"/>
</dbReference>
<feature type="active site" evidence="5">
    <location>
        <position position="183"/>
    </location>
</feature>
<sequence length="316" mass="33656">MVGPVRRGYVRGMTSSLIAVDLPSSVRLVKGEGGLPALDVSTPVAAGRLYLHGAHVTAWTPSRQDPVIWMSRKSRFAEGEPIRGGVPICWPWFGAGREPGLAPAHGFARLADFTLVGAEVDAFGAVTLTLRLTDADVAGLPGAEHFTQPFELTYTVTFGAELTLALTVRNTGSEEFSFEEALHTYLAVKDVTAVTVEGLEGVRYLDKVPGAGQDLVTQTGPVTFTSETDRVYHSTGSVTVVDPALARTVTAVKENSANTVVWNPWTAKAAAMPDYDDAEWPTMVCVEVANALENAVTLAAGENHTMTARYAVGPRV</sequence>
<dbReference type="Gene3D" id="2.70.98.10">
    <property type="match status" value="1"/>
</dbReference>
<evidence type="ECO:0000313" key="7">
    <source>
        <dbReference type="Proteomes" id="UP000222106"/>
    </source>
</evidence>
<dbReference type="SUPFAM" id="SSF74650">
    <property type="entry name" value="Galactose mutarotase-like"/>
    <property type="match status" value="1"/>
</dbReference>
<dbReference type="OrthoDB" id="9790727at2"/>